<feature type="region of interest" description="Disordered" evidence="1">
    <location>
        <begin position="1"/>
        <end position="36"/>
    </location>
</feature>
<reference evidence="3 4" key="1">
    <citation type="journal article" date="2018" name="ACS Chem. Biol.">
        <title>Ketoreductase domain dysfunction expands chemodiversity: malyngamide biosynthesis in the cyanobacterium Okeania hirsuta.</title>
        <authorList>
            <person name="Moss N.A."/>
            <person name="Leao T."/>
            <person name="Rankin M."/>
            <person name="McCullough T.M."/>
            <person name="Qu P."/>
            <person name="Korobeynikov A."/>
            <person name="Smith J.L."/>
            <person name="Gerwick L."/>
            <person name="Gerwick W.H."/>
        </authorList>
    </citation>
    <scope>NUCLEOTIDE SEQUENCE [LARGE SCALE GENOMIC DNA]</scope>
    <source>
        <strain evidence="3 4">PAB10Feb10-1</strain>
    </source>
</reference>
<gene>
    <name evidence="3" type="ORF">D5R40_33940</name>
</gene>
<evidence type="ECO:0000313" key="4">
    <source>
        <dbReference type="Proteomes" id="UP000269154"/>
    </source>
</evidence>
<protein>
    <submittedName>
        <fullName evidence="3">Uncharacterized protein</fullName>
    </submittedName>
</protein>
<proteinExistence type="predicted"/>
<feature type="compositionally biased region" description="Basic and acidic residues" evidence="1">
    <location>
        <begin position="13"/>
        <end position="22"/>
    </location>
</feature>
<keyword evidence="4" id="KW-1185">Reference proteome</keyword>
<dbReference type="Proteomes" id="UP000269154">
    <property type="component" value="Unassembled WGS sequence"/>
</dbReference>
<dbReference type="EMBL" id="RCBY01000554">
    <property type="protein sequence ID" value="RQH16594.1"/>
    <property type="molecule type" value="Genomic_DNA"/>
</dbReference>
<keyword evidence="2" id="KW-0812">Transmembrane</keyword>
<organism evidence="3 4">
    <name type="scientific">Okeania hirsuta</name>
    <dbReference type="NCBI Taxonomy" id="1458930"/>
    <lineage>
        <taxon>Bacteria</taxon>
        <taxon>Bacillati</taxon>
        <taxon>Cyanobacteriota</taxon>
        <taxon>Cyanophyceae</taxon>
        <taxon>Oscillatoriophycideae</taxon>
        <taxon>Oscillatoriales</taxon>
        <taxon>Microcoleaceae</taxon>
        <taxon>Okeania</taxon>
    </lineage>
</organism>
<feature type="transmembrane region" description="Helical" evidence="2">
    <location>
        <begin position="97"/>
        <end position="115"/>
    </location>
</feature>
<accession>A0A3N6NLD2</accession>
<dbReference type="AlphaFoldDB" id="A0A3N6NLD2"/>
<keyword evidence="2" id="KW-0472">Membrane</keyword>
<evidence type="ECO:0000256" key="1">
    <source>
        <dbReference type="SAM" id="MobiDB-lite"/>
    </source>
</evidence>
<dbReference type="RefSeq" id="WP_124155872.1">
    <property type="nucleotide sequence ID" value="NZ_CAWOLW010000506.1"/>
</dbReference>
<sequence>MVEENLFNPPPIVEEKTEERPKAHSRYQPTSLQTVSDKPTFLTARPKEKPLVSHPLLIQNLWIYTGIGLAIVGMILAAVFIFTGIDFDDSWSKDQNSYLSAFGVAIPTIFCCYRSKNILIALQKMPLMKLLSEIA</sequence>
<comment type="caution">
    <text evidence="3">The sequence shown here is derived from an EMBL/GenBank/DDBJ whole genome shotgun (WGS) entry which is preliminary data.</text>
</comment>
<evidence type="ECO:0000313" key="3">
    <source>
        <dbReference type="EMBL" id="RQH16594.1"/>
    </source>
</evidence>
<keyword evidence="2" id="KW-1133">Transmembrane helix</keyword>
<name>A0A3N6NLD2_9CYAN</name>
<feature type="compositionally biased region" description="Polar residues" evidence="1">
    <location>
        <begin position="27"/>
        <end position="36"/>
    </location>
</feature>
<evidence type="ECO:0000256" key="2">
    <source>
        <dbReference type="SAM" id="Phobius"/>
    </source>
</evidence>
<feature type="transmembrane region" description="Helical" evidence="2">
    <location>
        <begin position="61"/>
        <end position="85"/>
    </location>
</feature>